<organism evidence="3 4">
    <name type="scientific">Neoarthrinium moseri</name>
    <dbReference type="NCBI Taxonomy" id="1658444"/>
    <lineage>
        <taxon>Eukaryota</taxon>
        <taxon>Fungi</taxon>
        <taxon>Dikarya</taxon>
        <taxon>Ascomycota</taxon>
        <taxon>Pezizomycotina</taxon>
        <taxon>Sordariomycetes</taxon>
        <taxon>Xylariomycetidae</taxon>
        <taxon>Amphisphaeriales</taxon>
        <taxon>Apiosporaceae</taxon>
        <taxon>Neoarthrinium</taxon>
    </lineage>
</organism>
<proteinExistence type="predicted"/>
<dbReference type="InterPro" id="IPR036673">
    <property type="entry name" value="Cyanovirin-N_sf"/>
</dbReference>
<dbReference type="EMBL" id="JAFIMR010000006">
    <property type="protein sequence ID" value="KAI1877777.1"/>
    <property type="molecule type" value="Genomic_DNA"/>
</dbReference>
<comment type="caution">
    <text evidence="3">The sequence shown here is derived from an EMBL/GenBank/DDBJ whole genome shotgun (WGS) entry which is preliminary data.</text>
</comment>
<feature type="compositionally biased region" description="Pro residues" evidence="1">
    <location>
        <begin position="104"/>
        <end position="116"/>
    </location>
</feature>
<accession>A0A9Q0AS51</accession>
<feature type="domain" description="Cyanovirin-N" evidence="2">
    <location>
        <begin position="240"/>
        <end position="340"/>
    </location>
</feature>
<dbReference type="PANTHER" id="PTHR37014:SF1">
    <property type="entry name" value="EXPRESSION LETHALITY PROTEIN HEL10, PUTATIVE (AFU_ORTHOLOGUE AFUA_1G06580)-RELATED"/>
    <property type="match status" value="1"/>
</dbReference>
<feature type="region of interest" description="Disordered" evidence="1">
    <location>
        <begin position="192"/>
        <end position="247"/>
    </location>
</feature>
<feature type="compositionally biased region" description="Polar residues" evidence="1">
    <location>
        <begin position="17"/>
        <end position="34"/>
    </location>
</feature>
<keyword evidence="4" id="KW-1185">Reference proteome</keyword>
<feature type="compositionally biased region" description="Pro residues" evidence="1">
    <location>
        <begin position="1"/>
        <end position="13"/>
    </location>
</feature>
<dbReference type="Pfam" id="PF08881">
    <property type="entry name" value="CVNH"/>
    <property type="match status" value="1"/>
</dbReference>
<evidence type="ECO:0000313" key="4">
    <source>
        <dbReference type="Proteomes" id="UP000829685"/>
    </source>
</evidence>
<dbReference type="InterPro" id="IPR011058">
    <property type="entry name" value="Cyanovirin-N"/>
</dbReference>
<protein>
    <recommendedName>
        <fullName evidence="2">Cyanovirin-N domain-containing protein</fullName>
    </recommendedName>
</protein>
<sequence length="342" mass="36729">MSGYPPSGPPPFPHGEASQQPNHHQWQPYQSPSEGSPYPGQGSPVASPHQGSHYGPPPGPPPHQHPQYGPPQPQYADSPPPAGQYPPSPGYGYGYTGQHQAQPYHPPSSPYQPPAQPQYAATPPAPHGYPPEIKHENSPTPPMGQPLQTEEERGLMGALAGGAAGAFAGHKVNHGLLGALGGAFAGHKLQDAYKDHKKHSRPSSRRSSSSSSSPSTGHSHTVQRPPQHQAPPVVHGTKGNYSQSSSRISLDNDHDLIAECADINGSKKLSSISLNRLLTNDDGHFRWSREGNFAASARNVRLIHGGKFLEAELCSCNGSWRRDQICLDERIENSNGNLQMLW</sequence>
<evidence type="ECO:0000259" key="2">
    <source>
        <dbReference type="SMART" id="SM01111"/>
    </source>
</evidence>
<name>A0A9Q0AS51_9PEZI</name>
<feature type="compositionally biased region" description="Low complexity" evidence="1">
    <location>
        <begin position="205"/>
        <end position="215"/>
    </location>
</feature>
<dbReference type="Proteomes" id="UP000829685">
    <property type="component" value="Unassembled WGS sequence"/>
</dbReference>
<dbReference type="SMART" id="SM01111">
    <property type="entry name" value="CVNH"/>
    <property type="match status" value="1"/>
</dbReference>
<dbReference type="SUPFAM" id="SSF51322">
    <property type="entry name" value="Cyanovirin-N"/>
    <property type="match status" value="1"/>
</dbReference>
<dbReference type="Gene3D" id="2.30.60.10">
    <property type="entry name" value="Cyanovirin-N"/>
    <property type="match status" value="2"/>
</dbReference>
<gene>
    <name evidence="3" type="ORF">JX265_003785</name>
</gene>
<reference evidence="3" key="1">
    <citation type="submission" date="2021-03" db="EMBL/GenBank/DDBJ databases">
        <title>Revisited historic fungal species revealed as producer of novel bioactive compounds through whole genome sequencing and comparative genomics.</title>
        <authorList>
            <person name="Vignolle G.A."/>
            <person name="Hochenegger N."/>
            <person name="Mach R.L."/>
            <person name="Mach-Aigner A.R."/>
            <person name="Javad Rahimi M."/>
            <person name="Salim K.A."/>
            <person name="Chan C.M."/>
            <person name="Lim L.B.L."/>
            <person name="Cai F."/>
            <person name="Druzhinina I.S."/>
            <person name="U'Ren J.M."/>
            <person name="Derntl C."/>
        </authorList>
    </citation>
    <scope>NUCLEOTIDE SEQUENCE</scope>
    <source>
        <strain evidence="3">TUCIM 5799</strain>
    </source>
</reference>
<evidence type="ECO:0000256" key="1">
    <source>
        <dbReference type="SAM" id="MobiDB-lite"/>
    </source>
</evidence>
<evidence type="ECO:0000313" key="3">
    <source>
        <dbReference type="EMBL" id="KAI1877777.1"/>
    </source>
</evidence>
<feature type="region of interest" description="Disordered" evidence="1">
    <location>
        <begin position="1"/>
        <end position="148"/>
    </location>
</feature>
<feature type="compositionally biased region" description="Polar residues" evidence="1">
    <location>
        <begin position="216"/>
        <end position="226"/>
    </location>
</feature>
<dbReference type="PANTHER" id="PTHR37014">
    <property type="entry name" value="EXPRESSION LETHALITY PROTEIN HEL10, PUTATIVE (AFU_ORTHOLOGUE AFUA_1G06580)-RELATED"/>
    <property type="match status" value="1"/>
</dbReference>
<feature type="compositionally biased region" description="Pro residues" evidence="1">
    <location>
        <begin position="55"/>
        <end position="89"/>
    </location>
</feature>
<feature type="compositionally biased region" description="Basic residues" evidence="1">
    <location>
        <begin position="195"/>
        <end position="204"/>
    </location>
</feature>
<dbReference type="AlphaFoldDB" id="A0A9Q0AS51"/>